<dbReference type="Gene3D" id="2.40.50.100">
    <property type="match status" value="1"/>
</dbReference>
<keyword evidence="3" id="KW-1133">Transmembrane helix</keyword>
<gene>
    <name evidence="7" type="ORF">V5F30_16380</name>
</gene>
<feature type="domain" description="p-hydroxybenzoic acid efflux pump subunit AaeA-like beta-barrel" evidence="6">
    <location>
        <begin position="308"/>
        <end position="400"/>
    </location>
</feature>
<keyword evidence="3" id="KW-0472">Membrane</keyword>
<feature type="compositionally biased region" description="Low complexity" evidence="2">
    <location>
        <begin position="8"/>
        <end position="29"/>
    </location>
</feature>
<dbReference type="PANTHER" id="PTHR30386">
    <property type="entry name" value="MEMBRANE FUSION SUBUNIT OF EMRAB-TOLC MULTIDRUG EFFLUX PUMP"/>
    <property type="match status" value="1"/>
</dbReference>
<keyword evidence="1" id="KW-0175">Coiled coil</keyword>
<evidence type="ECO:0000256" key="1">
    <source>
        <dbReference type="SAM" id="Coils"/>
    </source>
</evidence>
<evidence type="ECO:0000313" key="7">
    <source>
        <dbReference type="EMBL" id="MFG1253790.1"/>
    </source>
</evidence>
<dbReference type="InterPro" id="IPR058624">
    <property type="entry name" value="MdtA-like_HH"/>
</dbReference>
<feature type="compositionally biased region" description="Low complexity" evidence="2">
    <location>
        <begin position="43"/>
        <end position="53"/>
    </location>
</feature>
<keyword evidence="3" id="KW-0812">Transmembrane</keyword>
<dbReference type="EMBL" id="JBAFUR010000004">
    <property type="protein sequence ID" value="MFG1253790.1"/>
    <property type="molecule type" value="Genomic_DNA"/>
</dbReference>
<sequence length="420" mass="44601">MAQIIRNEAAAPAFAPEPQPDAQAEPPSAGVTVLKARREETHPAAPAVEVEAPADAKDPSKARSRKPLIFGSVLAVLVAAGGWYGMHWWQVGRFHVSTDDAYVAADTSVIAAKVGGYVKSVDVEANQWVKAGDVIARIDDGDYRLALQAAENKIATQQATLLRFDQQETAARATVDQMKAQLASAEADQKRAQAEFDRQDKLARSDFASRSTVDNARADKDKTAASVEAAKAAIASAEAQVVVLAAQRTEASHVLDELKTARDQAQRDLDFTVVRAPIDGVVGNRAAQVGQLVQTGTRLVAVVPLEGVYVDANFKETQLGRLKPGQSVDVYVDAYPDHEFAGKVVSVSPASGSVFSLLPPENATGNFTKIVQRIPVRIAIDPRVLAKRELRPGMSVTATVDTKSTPPTSTAAAPTPSPAS</sequence>
<reference evidence="7 8" key="1">
    <citation type="submission" date="2024-02" db="EMBL/GenBank/DDBJ databases">
        <title>Expansion and revision of Xanthobacter and proposal of Roseixanthobacter gen. nov.</title>
        <authorList>
            <person name="Soltysiak M.P.M."/>
            <person name="Jalihal A."/>
            <person name="Ory A."/>
            <person name="Chrisophersen C."/>
            <person name="Lee A.D."/>
            <person name="Boulton J."/>
            <person name="Springer M."/>
        </authorList>
    </citation>
    <scope>NUCLEOTIDE SEQUENCE [LARGE SCALE GENOMIC DNA]</scope>
    <source>
        <strain evidence="7 8">CB5</strain>
    </source>
</reference>
<evidence type="ECO:0000256" key="3">
    <source>
        <dbReference type="SAM" id="Phobius"/>
    </source>
</evidence>
<dbReference type="Proteomes" id="UP001604043">
    <property type="component" value="Unassembled WGS sequence"/>
</dbReference>
<dbReference type="InterPro" id="IPR058634">
    <property type="entry name" value="AaeA-lik-b-barrel"/>
</dbReference>
<proteinExistence type="predicted"/>
<feature type="coiled-coil region" evidence="1">
    <location>
        <begin position="220"/>
        <end position="268"/>
    </location>
</feature>
<evidence type="ECO:0000259" key="5">
    <source>
        <dbReference type="Pfam" id="PF25917"/>
    </source>
</evidence>
<feature type="region of interest" description="Disordered" evidence="2">
    <location>
        <begin position="395"/>
        <end position="420"/>
    </location>
</feature>
<dbReference type="SUPFAM" id="SSF111369">
    <property type="entry name" value="HlyD-like secretion proteins"/>
    <property type="match status" value="3"/>
</dbReference>
<dbReference type="Pfam" id="PF25917">
    <property type="entry name" value="BSH_RND"/>
    <property type="match status" value="1"/>
</dbReference>
<dbReference type="Pfam" id="PF25963">
    <property type="entry name" value="Beta-barrel_AAEA"/>
    <property type="match status" value="1"/>
</dbReference>
<dbReference type="Gene3D" id="1.10.287.470">
    <property type="entry name" value="Helix hairpin bin"/>
    <property type="match status" value="1"/>
</dbReference>
<dbReference type="Gene3D" id="2.40.30.170">
    <property type="match status" value="1"/>
</dbReference>
<feature type="domain" description="Multidrug resistance protein MdtA-like alpha-helical hairpin" evidence="4">
    <location>
        <begin position="175"/>
        <end position="240"/>
    </location>
</feature>
<dbReference type="Pfam" id="PF25876">
    <property type="entry name" value="HH_MFP_RND"/>
    <property type="match status" value="1"/>
</dbReference>
<protein>
    <submittedName>
        <fullName evidence="7">HlyD family secretion protein</fullName>
    </submittedName>
</protein>
<evidence type="ECO:0000259" key="4">
    <source>
        <dbReference type="Pfam" id="PF25876"/>
    </source>
</evidence>
<name>A0ABW6ZJB3_9HYPH</name>
<dbReference type="InterPro" id="IPR058625">
    <property type="entry name" value="MdtA-like_BSH"/>
</dbReference>
<evidence type="ECO:0000259" key="6">
    <source>
        <dbReference type="Pfam" id="PF25963"/>
    </source>
</evidence>
<dbReference type="PANTHER" id="PTHR30386:SF24">
    <property type="entry name" value="MULTIDRUG RESISTANCE EFFLUX PUMP"/>
    <property type="match status" value="1"/>
</dbReference>
<comment type="caution">
    <text evidence="7">The sequence shown here is derived from an EMBL/GenBank/DDBJ whole genome shotgun (WGS) entry which is preliminary data.</text>
</comment>
<feature type="compositionally biased region" description="Low complexity" evidence="2">
    <location>
        <begin position="404"/>
        <end position="414"/>
    </location>
</feature>
<feature type="transmembrane region" description="Helical" evidence="3">
    <location>
        <begin position="68"/>
        <end position="89"/>
    </location>
</feature>
<feature type="domain" description="Multidrug resistance protein MdtA-like barrel-sandwich hybrid" evidence="5">
    <location>
        <begin position="110"/>
        <end position="303"/>
    </location>
</feature>
<keyword evidence="8" id="KW-1185">Reference proteome</keyword>
<feature type="coiled-coil region" evidence="1">
    <location>
        <begin position="147"/>
        <end position="195"/>
    </location>
</feature>
<organism evidence="7 8">
    <name type="scientific">Xanthobacter aminoxidans</name>
    <dbReference type="NCBI Taxonomy" id="186280"/>
    <lineage>
        <taxon>Bacteria</taxon>
        <taxon>Pseudomonadati</taxon>
        <taxon>Pseudomonadota</taxon>
        <taxon>Alphaproteobacteria</taxon>
        <taxon>Hyphomicrobiales</taxon>
        <taxon>Xanthobacteraceae</taxon>
        <taxon>Xanthobacter</taxon>
    </lineage>
</organism>
<accession>A0ABW6ZJB3</accession>
<evidence type="ECO:0000256" key="2">
    <source>
        <dbReference type="SAM" id="MobiDB-lite"/>
    </source>
</evidence>
<evidence type="ECO:0000313" key="8">
    <source>
        <dbReference type="Proteomes" id="UP001604043"/>
    </source>
</evidence>
<feature type="region of interest" description="Disordered" evidence="2">
    <location>
        <begin position="1"/>
        <end position="62"/>
    </location>
</feature>
<dbReference type="InterPro" id="IPR050739">
    <property type="entry name" value="MFP"/>
</dbReference>